<dbReference type="InterPro" id="IPR025484">
    <property type="entry name" value="DUF4376"/>
</dbReference>
<accession>A0A7W8HGE5</accession>
<comment type="caution">
    <text evidence="2">The sequence shown here is derived from an EMBL/GenBank/DDBJ whole genome shotgun (WGS) entry which is preliminary data.</text>
</comment>
<dbReference type="Proteomes" id="UP000532440">
    <property type="component" value="Unassembled WGS sequence"/>
</dbReference>
<evidence type="ECO:0000313" key="3">
    <source>
        <dbReference type="Proteomes" id="UP000532440"/>
    </source>
</evidence>
<proteinExistence type="predicted"/>
<gene>
    <name evidence="2" type="ORF">HNQ70_001556</name>
</gene>
<evidence type="ECO:0000313" key="2">
    <source>
        <dbReference type="EMBL" id="MBB5271546.1"/>
    </source>
</evidence>
<reference evidence="2 3" key="1">
    <citation type="submission" date="2020-08" db="EMBL/GenBank/DDBJ databases">
        <title>Genomic Encyclopedia of Type Strains, Phase IV (KMG-IV): sequencing the most valuable type-strain genomes for metagenomic binning, comparative biology and taxonomic classification.</title>
        <authorList>
            <person name="Goeker M."/>
        </authorList>
    </citation>
    <scope>NUCLEOTIDE SEQUENCE [LARGE SCALE GENOMIC DNA]</scope>
    <source>
        <strain evidence="2 3">DSM 29781</strain>
    </source>
</reference>
<feature type="domain" description="DUF4376" evidence="1">
    <location>
        <begin position="89"/>
        <end position="196"/>
    </location>
</feature>
<protein>
    <recommendedName>
        <fullName evidence="1">DUF4376 domain-containing protein</fullName>
    </recommendedName>
</protein>
<sequence length="200" mass="21718">MSDIEYTYEVVNVDAYAKAMEIAYTSPGRQTMLIGTRLPYAGESVDVIAKMYAPVAYWREQEAEVVIPELGAFGSSVNGSQSVPVTLDEAKAAKLAEIAAARYEREVSGTVLNGNPVDTDREMQSKIAGAMAAFQAGFITSVDWKFGGTTFVTLTGEQVQAIARAVTQHVQECFTWERFMVERVNAAATVEEVNAIVVEA</sequence>
<dbReference type="RefSeq" id="WP_183966009.1">
    <property type="nucleotide sequence ID" value="NZ_BAABEW010000001.1"/>
</dbReference>
<keyword evidence="3" id="KW-1185">Reference proteome</keyword>
<evidence type="ECO:0000259" key="1">
    <source>
        <dbReference type="Pfam" id="PF14301"/>
    </source>
</evidence>
<dbReference type="EMBL" id="JACHGB010000003">
    <property type="protein sequence ID" value="MBB5271546.1"/>
    <property type="molecule type" value="Genomic_DNA"/>
</dbReference>
<dbReference type="Pfam" id="PF14301">
    <property type="entry name" value="DUF4376"/>
    <property type="match status" value="1"/>
</dbReference>
<organism evidence="2 3">
    <name type="scientific">Quisquiliibacterium transsilvanicum</name>
    <dbReference type="NCBI Taxonomy" id="1549638"/>
    <lineage>
        <taxon>Bacteria</taxon>
        <taxon>Pseudomonadati</taxon>
        <taxon>Pseudomonadota</taxon>
        <taxon>Betaproteobacteria</taxon>
        <taxon>Burkholderiales</taxon>
        <taxon>Burkholderiaceae</taxon>
        <taxon>Quisquiliibacterium</taxon>
    </lineage>
</organism>
<name>A0A7W8HGE5_9BURK</name>
<dbReference type="AlphaFoldDB" id="A0A7W8HGE5"/>